<feature type="transmembrane region" description="Helical" evidence="1">
    <location>
        <begin position="35"/>
        <end position="62"/>
    </location>
</feature>
<evidence type="ECO:0000313" key="2">
    <source>
        <dbReference type="EMBL" id="DAD88389.1"/>
    </source>
</evidence>
<evidence type="ECO:0000256" key="1">
    <source>
        <dbReference type="SAM" id="Phobius"/>
    </source>
</evidence>
<keyword evidence="1" id="KW-1133">Transmembrane helix</keyword>
<organism evidence="2">
    <name type="scientific">Siphoviridae sp. ctLfk13</name>
    <dbReference type="NCBI Taxonomy" id="2826251"/>
    <lineage>
        <taxon>Viruses</taxon>
        <taxon>Duplodnaviria</taxon>
        <taxon>Heunggongvirae</taxon>
        <taxon>Uroviricota</taxon>
        <taxon>Caudoviricetes</taxon>
    </lineage>
</organism>
<accession>A0A8S5N147</accession>
<name>A0A8S5N147_9CAUD</name>
<reference evidence="2" key="1">
    <citation type="journal article" date="2021" name="Proc. Natl. Acad. Sci. U.S.A.">
        <title>A Catalog of Tens of Thousands of Viruses from Human Metagenomes Reveals Hidden Associations with Chronic Diseases.</title>
        <authorList>
            <person name="Tisza M.J."/>
            <person name="Buck C.B."/>
        </authorList>
    </citation>
    <scope>NUCLEOTIDE SEQUENCE</scope>
    <source>
        <strain evidence="2">CtLfk13</strain>
    </source>
</reference>
<keyword evidence="1" id="KW-0812">Transmembrane</keyword>
<feature type="transmembrane region" description="Helical" evidence="1">
    <location>
        <begin position="12"/>
        <end position="29"/>
    </location>
</feature>
<dbReference type="EMBL" id="BK015040">
    <property type="protein sequence ID" value="DAD88389.1"/>
    <property type="molecule type" value="Genomic_DNA"/>
</dbReference>
<proteinExistence type="predicted"/>
<protein>
    <submittedName>
        <fullName evidence="2">Uncharacterized protein</fullName>
    </submittedName>
</protein>
<sequence length="69" mass="7878">MSDNNKSWSINFDPYFILCIAFTVVGVWFPEHIMWVVWAFVGWAVTMGILTVIALIAAAVMVHKASKWF</sequence>
<keyword evidence="1" id="KW-0472">Membrane</keyword>